<comment type="caution">
    <text evidence="2">The sequence shown here is derived from an EMBL/GenBank/DDBJ whole genome shotgun (WGS) entry which is preliminary data.</text>
</comment>
<organism evidence="2 3">
    <name type="scientific">Pseudoalteromonas amylolytica</name>
    <dbReference type="NCBI Taxonomy" id="1859457"/>
    <lineage>
        <taxon>Bacteria</taxon>
        <taxon>Pseudomonadati</taxon>
        <taxon>Pseudomonadota</taxon>
        <taxon>Gammaproteobacteria</taxon>
        <taxon>Alteromonadales</taxon>
        <taxon>Pseudoalteromonadaceae</taxon>
        <taxon>Pseudoalteromonas</taxon>
    </lineage>
</organism>
<evidence type="ECO:0000256" key="1">
    <source>
        <dbReference type="SAM" id="SignalP"/>
    </source>
</evidence>
<dbReference type="AlphaFoldDB" id="A0A1S1MTE5"/>
<evidence type="ECO:0008006" key="4">
    <source>
        <dbReference type="Google" id="ProtNLM"/>
    </source>
</evidence>
<feature type="chain" id="PRO_5010349146" description="Porin" evidence="1">
    <location>
        <begin position="19"/>
        <end position="260"/>
    </location>
</feature>
<protein>
    <recommendedName>
        <fullName evidence="4">Porin</fullName>
    </recommendedName>
</protein>
<dbReference type="RefSeq" id="WP_070986088.1">
    <property type="nucleotide sequence ID" value="NZ_MKJU01000027.1"/>
</dbReference>
<evidence type="ECO:0000313" key="2">
    <source>
        <dbReference type="EMBL" id="OHU90122.1"/>
    </source>
</evidence>
<proteinExistence type="predicted"/>
<dbReference type="OrthoDB" id="5758646at2"/>
<accession>A0A1S1MTE5</accession>
<keyword evidence="3" id="KW-1185">Reference proteome</keyword>
<reference evidence="2 3" key="1">
    <citation type="submission" date="2016-09" db="EMBL/GenBank/DDBJ databases">
        <title>Pseudoalteromonas amylolytica sp. nov., isolated from the surface seawater.</title>
        <authorList>
            <person name="Wu Y.-H."/>
            <person name="Cheng H."/>
            <person name="Jin X.-B."/>
            <person name="Wang C.-S."/>
            <person name="Xu X.-W."/>
        </authorList>
    </citation>
    <scope>NUCLEOTIDE SEQUENCE [LARGE SCALE GENOMIC DNA]</scope>
    <source>
        <strain evidence="2 3">JW1</strain>
    </source>
</reference>
<gene>
    <name evidence="2" type="ORF">BET10_15220</name>
</gene>
<sequence length="260" mass="29543">MRYLLPLCTLLLPLSTFAATQNTSDKQWFNTAEFSHAEQNSLDAMVLSSSYYFAPQQNTGVWDDFGYLDTDSKVSASYTDTDFDNYFGLSGEAFYNNWFVNAQVQDLGEEGNHAIGFGYLYNDALKLSITKHVRENDSDPFWLKAQYNHQINESDYLGVTLDMQDDLDYWTVSTRYFKKLHGGAFFALDASHSDGDESDSVTAFMASYYFNTNFAVGAGLNDSDLQLDAKYFFSDTYFLRAYYSNSDQGDLVSVAFNAYF</sequence>
<evidence type="ECO:0000313" key="3">
    <source>
        <dbReference type="Proteomes" id="UP000179786"/>
    </source>
</evidence>
<keyword evidence="1" id="KW-0732">Signal</keyword>
<dbReference type="STRING" id="1859457.BET10_15220"/>
<dbReference type="Proteomes" id="UP000179786">
    <property type="component" value="Unassembled WGS sequence"/>
</dbReference>
<dbReference type="EMBL" id="MKJU01000027">
    <property type="protein sequence ID" value="OHU90122.1"/>
    <property type="molecule type" value="Genomic_DNA"/>
</dbReference>
<dbReference type="InterPro" id="IPR031593">
    <property type="entry name" value="Porin_7"/>
</dbReference>
<dbReference type="Pfam" id="PF16956">
    <property type="entry name" value="Porin_7"/>
    <property type="match status" value="1"/>
</dbReference>
<feature type="signal peptide" evidence="1">
    <location>
        <begin position="1"/>
        <end position="18"/>
    </location>
</feature>
<name>A0A1S1MTE5_9GAMM</name>